<gene>
    <name evidence="15" type="ORF">RDB_LOCUS118743</name>
</gene>
<dbReference type="FunFam" id="1.10.510.10:FF:000008">
    <property type="entry name" value="Non-specific serine/threonine protein kinase"/>
    <property type="match status" value="1"/>
</dbReference>
<dbReference type="CDD" id="cd11651">
    <property type="entry name" value="YPK1_N_like"/>
    <property type="match status" value="1"/>
</dbReference>
<dbReference type="EMBL" id="CAJMWW010000125">
    <property type="protein sequence ID" value="CAE6448188.1"/>
    <property type="molecule type" value="Genomic_DNA"/>
</dbReference>
<dbReference type="Pfam" id="PF00433">
    <property type="entry name" value="Pkinase_C"/>
    <property type="match status" value="1"/>
</dbReference>
<feature type="region of interest" description="Disordered" evidence="12">
    <location>
        <begin position="826"/>
        <end position="845"/>
    </location>
</feature>
<dbReference type="Pfam" id="PF00069">
    <property type="entry name" value="Pkinase"/>
    <property type="match status" value="1"/>
</dbReference>
<comment type="catalytic activity">
    <reaction evidence="8">
        <text>L-threonyl-[protein] + ATP = O-phospho-L-threonyl-[protein] + ADP + H(+)</text>
        <dbReference type="Rhea" id="RHEA:46608"/>
        <dbReference type="Rhea" id="RHEA-COMP:11060"/>
        <dbReference type="Rhea" id="RHEA-COMP:11605"/>
        <dbReference type="ChEBI" id="CHEBI:15378"/>
        <dbReference type="ChEBI" id="CHEBI:30013"/>
        <dbReference type="ChEBI" id="CHEBI:30616"/>
        <dbReference type="ChEBI" id="CHEBI:61977"/>
        <dbReference type="ChEBI" id="CHEBI:456216"/>
        <dbReference type="EC" id="2.7.11.1"/>
    </reaction>
</comment>
<evidence type="ECO:0000256" key="6">
    <source>
        <dbReference type="ARBA" id="ARBA00022777"/>
    </source>
</evidence>
<keyword evidence="2" id="KW-0723">Serine/threonine-protein kinase</keyword>
<evidence type="ECO:0000256" key="1">
    <source>
        <dbReference type="ARBA" id="ARBA00012513"/>
    </source>
</evidence>
<keyword evidence="11" id="KW-0175">Coiled coil</keyword>
<feature type="region of interest" description="Disordered" evidence="12">
    <location>
        <begin position="750"/>
        <end position="782"/>
    </location>
</feature>
<feature type="compositionally biased region" description="Low complexity" evidence="12">
    <location>
        <begin position="826"/>
        <end position="838"/>
    </location>
</feature>
<feature type="region of interest" description="Disordered" evidence="12">
    <location>
        <begin position="437"/>
        <end position="482"/>
    </location>
</feature>
<feature type="domain" description="Protein kinase" evidence="13">
    <location>
        <begin position="969"/>
        <end position="1224"/>
    </location>
</feature>
<proteinExistence type="predicted"/>
<dbReference type="SMART" id="SM00133">
    <property type="entry name" value="S_TK_X"/>
    <property type="match status" value="1"/>
</dbReference>
<evidence type="ECO:0000313" key="16">
    <source>
        <dbReference type="Proteomes" id="UP000663841"/>
    </source>
</evidence>
<feature type="region of interest" description="Disordered" evidence="12">
    <location>
        <begin position="199"/>
        <end position="237"/>
    </location>
</feature>
<evidence type="ECO:0000259" key="14">
    <source>
        <dbReference type="PROSITE" id="PS51285"/>
    </source>
</evidence>
<dbReference type="InterPro" id="IPR000961">
    <property type="entry name" value="AGC-kinase_C"/>
</dbReference>
<keyword evidence="6" id="KW-0418">Kinase</keyword>
<evidence type="ECO:0000256" key="7">
    <source>
        <dbReference type="ARBA" id="ARBA00022840"/>
    </source>
</evidence>
<evidence type="ECO:0000256" key="12">
    <source>
        <dbReference type="SAM" id="MobiDB-lite"/>
    </source>
</evidence>
<dbReference type="InterPro" id="IPR008271">
    <property type="entry name" value="Ser/Thr_kinase_AS"/>
</dbReference>
<dbReference type="InterPro" id="IPR000719">
    <property type="entry name" value="Prot_kinase_dom"/>
</dbReference>
<evidence type="ECO:0000256" key="10">
    <source>
        <dbReference type="PROSITE-ProRule" id="PRU10141"/>
    </source>
</evidence>
<reference evidence="15" key="1">
    <citation type="submission" date="2021-01" db="EMBL/GenBank/DDBJ databases">
        <authorList>
            <person name="Kaushik A."/>
        </authorList>
    </citation>
    <scope>NUCLEOTIDE SEQUENCE</scope>
    <source>
        <strain evidence="15">AG3-T5</strain>
    </source>
</reference>
<dbReference type="SMART" id="SM00220">
    <property type="entry name" value="S_TKc"/>
    <property type="match status" value="1"/>
</dbReference>
<evidence type="ECO:0000256" key="8">
    <source>
        <dbReference type="ARBA" id="ARBA00047899"/>
    </source>
</evidence>
<accession>A0A8H3B4Z7</accession>
<dbReference type="Proteomes" id="UP000663841">
    <property type="component" value="Unassembled WGS sequence"/>
</dbReference>
<evidence type="ECO:0000256" key="5">
    <source>
        <dbReference type="ARBA" id="ARBA00022741"/>
    </source>
</evidence>
<evidence type="ECO:0000256" key="3">
    <source>
        <dbReference type="ARBA" id="ARBA00022553"/>
    </source>
</evidence>
<keyword evidence="7 10" id="KW-0067">ATP-binding</keyword>
<dbReference type="GO" id="GO:0000390">
    <property type="term" value="P:spliceosomal complex disassembly"/>
    <property type="evidence" value="ECO:0007669"/>
    <property type="project" value="InterPro"/>
</dbReference>
<feature type="compositionally biased region" description="Acidic residues" evidence="12">
    <location>
        <begin position="219"/>
        <end position="232"/>
    </location>
</feature>
<keyword evidence="3" id="KW-0597">Phosphoprotein</keyword>
<dbReference type="SUPFAM" id="SSF56112">
    <property type="entry name" value="Protein kinase-like (PK-like)"/>
    <property type="match status" value="1"/>
</dbReference>
<dbReference type="EC" id="2.7.11.1" evidence="1"/>
<dbReference type="Gene3D" id="3.30.200.20">
    <property type="entry name" value="Phosphorylase Kinase, domain 1"/>
    <property type="match status" value="1"/>
</dbReference>
<dbReference type="GO" id="GO:0005524">
    <property type="term" value="F:ATP binding"/>
    <property type="evidence" value="ECO:0007669"/>
    <property type="project" value="UniProtKB-UniRule"/>
</dbReference>
<keyword evidence="5 10" id="KW-0547">Nucleotide-binding</keyword>
<dbReference type="PROSITE" id="PS00107">
    <property type="entry name" value="PROTEIN_KINASE_ATP"/>
    <property type="match status" value="1"/>
</dbReference>
<evidence type="ECO:0000313" key="15">
    <source>
        <dbReference type="EMBL" id="CAE6448188.1"/>
    </source>
</evidence>
<feature type="compositionally biased region" description="Low complexity" evidence="12">
    <location>
        <begin position="760"/>
        <end position="772"/>
    </location>
</feature>
<dbReference type="PROSITE" id="PS51285">
    <property type="entry name" value="AGC_KINASE_CTER"/>
    <property type="match status" value="1"/>
</dbReference>
<dbReference type="PROSITE" id="PS50011">
    <property type="entry name" value="PROTEIN_KINASE_DOM"/>
    <property type="match status" value="1"/>
</dbReference>
<dbReference type="InterPro" id="IPR017892">
    <property type="entry name" value="Pkinase_C"/>
</dbReference>
<dbReference type="Gene3D" id="1.10.510.10">
    <property type="entry name" value="Transferase(Phosphotransferase) domain 1"/>
    <property type="match status" value="1"/>
</dbReference>
<dbReference type="GO" id="GO:0071008">
    <property type="term" value="C:U2-type post-mRNA release spliceosomal complex"/>
    <property type="evidence" value="ECO:0007669"/>
    <property type="project" value="InterPro"/>
</dbReference>
<feature type="domain" description="AGC-kinase C-terminal" evidence="14">
    <location>
        <begin position="1226"/>
        <end position="1297"/>
    </location>
</feature>
<comment type="caution">
    <text evidence="15">The sequence shown here is derived from an EMBL/GenBank/DDBJ whole genome shotgun (WGS) entry which is preliminary data.</text>
</comment>
<evidence type="ECO:0000256" key="11">
    <source>
        <dbReference type="SAM" id="Coils"/>
    </source>
</evidence>
<name>A0A8H3B4Z7_9AGAM</name>
<feature type="region of interest" description="Disordered" evidence="12">
    <location>
        <begin position="1"/>
        <end position="91"/>
    </location>
</feature>
<dbReference type="InterPro" id="IPR017441">
    <property type="entry name" value="Protein_kinase_ATP_BS"/>
</dbReference>
<feature type="binding site" evidence="10">
    <location>
        <position position="1002"/>
    </location>
    <ligand>
        <name>ATP</name>
        <dbReference type="ChEBI" id="CHEBI:30616"/>
    </ligand>
</feature>
<protein>
    <recommendedName>
        <fullName evidence="1">non-specific serine/threonine protein kinase</fullName>
        <ecNumber evidence="1">2.7.11.1</ecNumber>
    </recommendedName>
</protein>
<dbReference type="PROSITE" id="PS00108">
    <property type="entry name" value="PROTEIN_KINASE_ST"/>
    <property type="match status" value="1"/>
</dbReference>
<sequence length="1305" mass="144643">MSDLPAPIFKRTKSRPNRARPPSPSAEKNEAEEDTGTGAIGLMAKVKSKQKARAKPAAKLSFGQDEEGDNNEGMAAPKVRKSKLANPSALRMPETLEQATISNSGPIYDKAYLDQLKAATMSAPPAPTPDADVEMTLSIDEADGAMVVDTGDVGGVFDGQQTKIPLSSAVIEAKKKREQMRVTGKTNVPQQDEFISLSVMRRDEDTYQGPHPESRLQREDDDLGEGDDDDAEYTGAQERIALGKKSRKAAERARKAGMLEMIEDVEDDEETRAWELAQVRRGGSNNRNEVVEQKAVYKPHPIPAQTPVPTLDPAVSRLTQALTKLTTSHAANTKSLTSLGDERSSLENQEARLRELVTEAEDKRAWFSGFKEWMDSLADFLDEKFPKIEKIEEEFISLLTERADMISKRRLDDMSDDLSLFLGVPSTEEMEVVDELGRTIPSSTAPQSPVRKVRREARQSRRSSRPTDDDQEGYSTDGLLDSSDAQDLMDAITKCRSKASSVFSDVTADEFRDPRKGVAKWFGEWRERWGDSYTGAWGGLGVVGAWEMWVRLEVLVWDPLVDRRTLDSFRWYKSLHEFSGENPEPEQDLVLSMTATAIIPRLTRLVQAGALDPYSGKHVKRLRDVVEQIEATVDADSSKLNPLLGACIAPFRKAVDELQTQLGTYTLGAGTFDPEGVPARNRYLVKVSKLLANLVAWRKYTGEKFGVGELIERVLGKMMLPIAEGGWEVGGEGVLRKIAMSGWKLGKKIKEATNPKSLGTSPAPSSRSTTPTPGNPDPESGPLARNGLLLINVLAARELTLPSGVAMPPAVEKALNSQQAQIAASVTSSSVSQRQQQSKGHKTRDSMQRKQCWWLPYVVLEFDKNEVLIDALGGEIAAPVWMYQTNFDVSRASEISLQIYLRSGTNATTNGSDDMGKSDIFLGNVKLTPDFEFVGVKDEWFPLAGGPGQINVQVSYKQQFNTALTIDSFDLLKVIGKGSFGKVMQVRKRDTSRIYALKTIRKAHIASRGEITHTLAERTVLAQVNNPFIVPLKFCFQSEAKLYLILAFINGGELFHHLQREQRFNEERSRFYAAELLLALEHLHDFNVVYRDLKPENILLDYTGHIALCDFGLCKLNMSDSDTTNTFCGTPEYLAPELLLGKGYTKSVDWWTLGVLLYEMLTGLPPFYDENTNEMYRKILQDPLRFSEEIGPDARSLLTGLLTRDPAARLGANGAEEIKMHPFFAKNIDFKKLVQKKIQPPFKPSVASAIDTSNFDDVFTSEQPLDSVVDSSELGQSVQDKFAGFSYDGRDANGNLIGTGQSYVG</sequence>
<dbReference type="FunFam" id="3.30.200.20:FF:000048">
    <property type="entry name" value="Non-specific serine/threonine protein kinase"/>
    <property type="match status" value="1"/>
</dbReference>
<comment type="catalytic activity">
    <reaction evidence="9">
        <text>L-seryl-[protein] + ATP = O-phospho-L-seryl-[protein] + ADP + H(+)</text>
        <dbReference type="Rhea" id="RHEA:17989"/>
        <dbReference type="Rhea" id="RHEA-COMP:9863"/>
        <dbReference type="Rhea" id="RHEA-COMP:11604"/>
        <dbReference type="ChEBI" id="CHEBI:15378"/>
        <dbReference type="ChEBI" id="CHEBI:29999"/>
        <dbReference type="ChEBI" id="CHEBI:30616"/>
        <dbReference type="ChEBI" id="CHEBI:83421"/>
        <dbReference type="ChEBI" id="CHEBI:456216"/>
        <dbReference type="EC" id="2.7.11.1"/>
    </reaction>
</comment>
<feature type="coiled-coil region" evidence="11">
    <location>
        <begin position="336"/>
        <end position="363"/>
    </location>
</feature>
<organism evidence="15 16">
    <name type="scientific">Rhizoctonia solani</name>
    <dbReference type="NCBI Taxonomy" id="456999"/>
    <lineage>
        <taxon>Eukaryota</taxon>
        <taxon>Fungi</taxon>
        <taxon>Dikarya</taxon>
        <taxon>Basidiomycota</taxon>
        <taxon>Agaricomycotina</taxon>
        <taxon>Agaricomycetes</taxon>
        <taxon>Cantharellales</taxon>
        <taxon>Ceratobasidiaceae</taxon>
        <taxon>Rhizoctonia</taxon>
    </lineage>
</organism>
<evidence type="ECO:0000259" key="13">
    <source>
        <dbReference type="PROSITE" id="PS50011"/>
    </source>
</evidence>
<feature type="compositionally biased region" description="Basic residues" evidence="12">
    <location>
        <begin position="451"/>
        <end position="464"/>
    </location>
</feature>
<evidence type="ECO:0000256" key="4">
    <source>
        <dbReference type="ARBA" id="ARBA00022679"/>
    </source>
</evidence>
<dbReference type="GO" id="GO:0004674">
    <property type="term" value="F:protein serine/threonine kinase activity"/>
    <property type="evidence" value="ECO:0007669"/>
    <property type="project" value="UniProtKB-KW"/>
</dbReference>
<dbReference type="PANTHER" id="PTHR24351">
    <property type="entry name" value="RIBOSOMAL PROTEIN S6 KINASE"/>
    <property type="match status" value="1"/>
</dbReference>
<feature type="compositionally biased region" description="Basic residues" evidence="12">
    <location>
        <begin position="46"/>
        <end position="56"/>
    </location>
</feature>
<keyword evidence="4" id="KW-0808">Transferase</keyword>
<evidence type="ECO:0000256" key="9">
    <source>
        <dbReference type="ARBA" id="ARBA00048679"/>
    </source>
</evidence>
<dbReference type="InterPro" id="IPR011009">
    <property type="entry name" value="Kinase-like_dom_sf"/>
</dbReference>
<evidence type="ECO:0000256" key="2">
    <source>
        <dbReference type="ARBA" id="ARBA00022527"/>
    </source>
</evidence>
<dbReference type="Pfam" id="PF15458">
    <property type="entry name" value="NTR2"/>
    <property type="match status" value="1"/>
</dbReference>
<dbReference type="InterPro" id="IPR028211">
    <property type="entry name" value="Ntr2"/>
</dbReference>